<evidence type="ECO:0000256" key="3">
    <source>
        <dbReference type="ARBA" id="ARBA00024484"/>
    </source>
</evidence>
<comment type="catalytic activity">
    <reaction evidence="3">
        <text>a long-chain fatty acid + ATP + CoA = a long-chain fatty acyl-CoA + AMP + diphosphate</text>
        <dbReference type="Rhea" id="RHEA:15421"/>
        <dbReference type="ChEBI" id="CHEBI:30616"/>
        <dbReference type="ChEBI" id="CHEBI:33019"/>
        <dbReference type="ChEBI" id="CHEBI:57287"/>
        <dbReference type="ChEBI" id="CHEBI:57560"/>
        <dbReference type="ChEBI" id="CHEBI:83139"/>
        <dbReference type="ChEBI" id="CHEBI:456215"/>
        <dbReference type="EC" id="6.2.1.3"/>
    </reaction>
    <physiologicalReaction direction="left-to-right" evidence="3">
        <dbReference type="Rhea" id="RHEA:15422"/>
    </physiologicalReaction>
</comment>
<dbReference type="InterPro" id="IPR000873">
    <property type="entry name" value="AMP-dep_synth/lig_dom"/>
</dbReference>
<proteinExistence type="predicted"/>
<organism evidence="5 6">
    <name type="scientific">Shewanella pneumatophori</name>
    <dbReference type="NCBI Taxonomy" id="314092"/>
    <lineage>
        <taxon>Bacteria</taxon>
        <taxon>Pseudomonadati</taxon>
        <taxon>Pseudomonadota</taxon>
        <taxon>Gammaproteobacteria</taxon>
        <taxon>Alteromonadales</taxon>
        <taxon>Shewanellaceae</taxon>
        <taxon>Shewanella</taxon>
    </lineage>
</organism>
<keyword evidence="2" id="KW-0067">ATP-binding</keyword>
<evidence type="ECO:0000259" key="4">
    <source>
        <dbReference type="Pfam" id="PF00501"/>
    </source>
</evidence>
<feature type="domain" description="AMP-dependent synthetase/ligase" evidence="4">
    <location>
        <begin position="12"/>
        <end position="386"/>
    </location>
</feature>
<dbReference type="GO" id="GO:0005524">
    <property type="term" value="F:ATP binding"/>
    <property type="evidence" value="ECO:0007669"/>
    <property type="project" value="UniProtKB-KW"/>
</dbReference>
<comment type="caution">
    <text evidence="5">The sequence shown here is derived from an EMBL/GenBank/DDBJ whole genome shotgun (WGS) entry which is preliminary data.</text>
</comment>
<dbReference type="PANTHER" id="PTHR43272:SF33">
    <property type="entry name" value="AMP-BINDING DOMAIN-CONTAINING PROTEIN-RELATED"/>
    <property type="match status" value="1"/>
</dbReference>
<evidence type="ECO:0000256" key="2">
    <source>
        <dbReference type="ARBA" id="ARBA00022840"/>
    </source>
</evidence>
<dbReference type="Pfam" id="PF00501">
    <property type="entry name" value="AMP-binding"/>
    <property type="match status" value="1"/>
</dbReference>
<dbReference type="Gene3D" id="3.30.300.30">
    <property type="match status" value="1"/>
</dbReference>
<dbReference type="InterPro" id="IPR020845">
    <property type="entry name" value="AMP-binding_CS"/>
</dbReference>
<keyword evidence="1" id="KW-0547">Nucleotide-binding</keyword>
<dbReference type="PROSITE" id="PS00455">
    <property type="entry name" value="AMP_BINDING"/>
    <property type="match status" value="1"/>
</dbReference>
<protein>
    <submittedName>
        <fullName evidence="5">AMP-binding protein</fullName>
    </submittedName>
</protein>
<keyword evidence="6" id="KW-1185">Reference proteome</keyword>
<evidence type="ECO:0000313" key="5">
    <source>
        <dbReference type="EMBL" id="MCL1138032.1"/>
    </source>
</evidence>
<dbReference type="GO" id="GO:0004467">
    <property type="term" value="F:long-chain fatty acid-CoA ligase activity"/>
    <property type="evidence" value="ECO:0007669"/>
    <property type="project" value="UniProtKB-EC"/>
</dbReference>
<dbReference type="Gene3D" id="3.40.50.12780">
    <property type="entry name" value="N-terminal domain of ligase-like"/>
    <property type="match status" value="1"/>
</dbReference>
<dbReference type="AlphaFoldDB" id="A0A9X2CDJ5"/>
<evidence type="ECO:0000256" key="1">
    <source>
        <dbReference type="ARBA" id="ARBA00022741"/>
    </source>
</evidence>
<dbReference type="PANTHER" id="PTHR43272">
    <property type="entry name" value="LONG-CHAIN-FATTY-ACID--COA LIGASE"/>
    <property type="match status" value="1"/>
</dbReference>
<dbReference type="EMBL" id="JAKILB010000003">
    <property type="protein sequence ID" value="MCL1138032.1"/>
    <property type="molecule type" value="Genomic_DNA"/>
</dbReference>
<reference evidence="5" key="1">
    <citation type="submission" date="2022-01" db="EMBL/GenBank/DDBJ databases">
        <title>Whole genome-based taxonomy of the Shewanellaceae.</title>
        <authorList>
            <person name="Martin-Rodriguez A.J."/>
        </authorList>
    </citation>
    <scope>NUCLEOTIDE SEQUENCE</scope>
    <source>
        <strain evidence="5">KCTC 23973</strain>
    </source>
</reference>
<dbReference type="InterPro" id="IPR042099">
    <property type="entry name" value="ANL_N_sf"/>
</dbReference>
<name>A0A9X2CDJ5_9GAMM</name>
<sequence length="551" mass="61153">MESSMKTPIEMLEHWVEKQGDQVYLKQPIDGQYKTFTWRDVQTKMQQIAGALRHLGLNPGDKVAVLSKNCAEWFITDLALMHGGYISVPIYPTANADTIRYTLEHSEAKAIFIGKLDYWADQEAGVGGDILRLAMPYDTMPSQYHWDKILHMGQPLIDAPLPTAEQIMTIIYTSGSTGKPKGAIQNFASYAWTCTAVVRDLKTDVEDRLLSYLPLAHITERVAIQGSSFYSGSSVAFVESLDSFVADVQRARPTVFFSVPRLWSLFQKNIIDKIGYSKLNFLLKVPIVSGIVKRKIHQGLGLEHCHLLGSGSAPIPPSLVEWYHKIGLNISEAWGMTENCAYSIINHPFDASKIGSVGRAVEGCEAKQSDVGELLVKSPGLMQGYYKQEEESAKCFDEEGFFHTGDLCSIDEQGNVSITGRVKDNFKTAKGKYVAPVPIERKLAQDPHVEMICVIGSGLPHPIALVQLSEGAALQPREEVRASLKDTVDAVNPHLESHETVDAIVIVSEPWDVENDVLTPTLKIKRHVLEKNFSEKVDGIRGGKVCWEDEI</sequence>
<dbReference type="SUPFAM" id="SSF56801">
    <property type="entry name" value="Acetyl-CoA synthetase-like"/>
    <property type="match status" value="1"/>
</dbReference>
<dbReference type="GO" id="GO:0016020">
    <property type="term" value="C:membrane"/>
    <property type="evidence" value="ECO:0007669"/>
    <property type="project" value="TreeGrafter"/>
</dbReference>
<evidence type="ECO:0000313" key="6">
    <source>
        <dbReference type="Proteomes" id="UP001139293"/>
    </source>
</evidence>
<dbReference type="InterPro" id="IPR045851">
    <property type="entry name" value="AMP-bd_C_sf"/>
</dbReference>
<gene>
    <name evidence="5" type="ORF">L2740_05665</name>
</gene>
<dbReference type="Proteomes" id="UP001139293">
    <property type="component" value="Unassembled WGS sequence"/>
</dbReference>
<dbReference type="Pfam" id="PF23562">
    <property type="entry name" value="AMP-binding_C_3"/>
    <property type="match status" value="1"/>
</dbReference>
<accession>A0A9X2CDJ5</accession>
<dbReference type="RefSeq" id="WP_248949134.1">
    <property type="nucleotide sequence ID" value="NZ_JAKILB010000003.1"/>
</dbReference>